<keyword evidence="3" id="KW-0687">Ribonucleoprotein</keyword>
<evidence type="ECO:0000313" key="6">
    <source>
        <dbReference type="EMBL" id="CAG8585549.1"/>
    </source>
</evidence>
<keyword evidence="7" id="KW-1185">Reference proteome</keyword>
<dbReference type="PANTHER" id="PTHR10544">
    <property type="entry name" value="60S RIBOSOMAL PROTEIN L28"/>
    <property type="match status" value="1"/>
</dbReference>
<dbReference type="OrthoDB" id="338850at2759"/>
<name>A0A9N9C3F6_9GLOM</name>
<dbReference type="AlphaFoldDB" id="A0A9N9C3F6"/>
<organism evidence="6 7">
    <name type="scientific">Ambispora gerdemannii</name>
    <dbReference type="NCBI Taxonomy" id="144530"/>
    <lineage>
        <taxon>Eukaryota</taxon>
        <taxon>Fungi</taxon>
        <taxon>Fungi incertae sedis</taxon>
        <taxon>Mucoromycota</taxon>
        <taxon>Glomeromycotina</taxon>
        <taxon>Glomeromycetes</taxon>
        <taxon>Archaeosporales</taxon>
        <taxon>Ambisporaceae</taxon>
        <taxon>Ambispora</taxon>
    </lineage>
</organism>
<dbReference type="GO" id="GO:1990904">
    <property type="term" value="C:ribonucleoprotein complex"/>
    <property type="evidence" value="ECO:0007669"/>
    <property type="project" value="UniProtKB-KW"/>
</dbReference>
<evidence type="ECO:0000256" key="1">
    <source>
        <dbReference type="ARBA" id="ARBA00007926"/>
    </source>
</evidence>
<reference evidence="6" key="1">
    <citation type="submission" date="2021-06" db="EMBL/GenBank/DDBJ databases">
        <authorList>
            <person name="Kallberg Y."/>
            <person name="Tangrot J."/>
            <person name="Rosling A."/>
        </authorList>
    </citation>
    <scope>NUCLEOTIDE SEQUENCE</scope>
    <source>
        <strain evidence="6">MT106</strain>
    </source>
</reference>
<dbReference type="GO" id="GO:0006412">
    <property type="term" value="P:translation"/>
    <property type="evidence" value="ECO:0007669"/>
    <property type="project" value="InterPro"/>
</dbReference>
<dbReference type="Gene3D" id="3.30.390.110">
    <property type="match status" value="1"/>
</dbReference>
<dbReference type="GO" id="GO:0005840">
    <property type="term" value="C:ribosome"/>
    <property type="evidence" value="ECO:0007669"/>
    <property type="project" value="UniProtKB-KW"/>
</dbReference>
<accession>A0A9N9C3F6</accession>
<comment type="similarity">
    <text evidence="1">Belongs to the eukaryotic ribosomal protein eL28 family.</text>
</comment>
<evidence type="ECO:0000259" key="5">
    <source>
        <dbReference type="Pfam" id="PF01778"/>
    </source>
</evidence>
<gene>
    <name evidence="6" type="ORF">AGERDE_LOCUS8345</name>
</gene>
<feature type="region of interest" description="Disordered" evidence="4">
    <location>
        <begin position="125"/>
        <end position="144"/>
    </location>
</feature>
<evidence type="ECO:0000313" key="7">
    <source>
        <dbReference type="Proteomes" id="UP000789831"/>
    </source>
</evidence>
<feature type="domain" description="Ribosomal eL28/Mak16" evidence="5">
    <location>
        <begin position="6"/>
        <end position="121"/>
    </location>
</feature>
<protein>
    <submittedName>
        <fullName evidence="6">10674_t:CDS:1</fullName>
    </submittedName>
</protein>
<proteinExistence type="inferred from homology"/>
<evidence type="ECO:0000256" key="2">
    <source>
        <dbReference type="ARBA" id="ARBA00022980"/>
    </source>
</evidence>
<comment type="caution">
    <text evidence="6">The sequence shown here is derived from an EMBL/GenBank/DDBJ whole genome shotgun (WGS) entry which is preliminary data.</text>
</comment>
<dbReference type="GO" id="GO:0003735">
    <property type="term" value="F:structural constituent of ribosome"/>
    <property type="evidence" value="ECO:0007669"/>
    <property type="project" value="InterPro"/>
</dbReference>
<dbReference type="InterPro" id="IPR002672">
    <property type="entry name" value="Ribosomal_eL28"/>
</dbReference>
<dbReference type="Pfam" id="PF01778">
    <property type="entry name" value="Ribosomal_L28e"/>
    <property type="match status" value="1"/>
</dbReference>
<keyword evidence="2" id="KW-0689">Ribosomal protein</keyword>
<dbReference type="EMBL" id="CAJVPL010001739">
    <property type="protein sequence ID" value="CAG8585549.1"/>
    <property type="molecule type" value="Genomic_DNA"/>
</dbReference>
<evidence type="ECO:0000256" key="4">
    <source>
        <dbReference type="SAM" id="MobiDB-lite"/>
    </source>
</evidence>
<evidence type="ECO:0000256" key="3">
    <source>
        <dbReference type="ARBA" id="ARBA00023274"/>
    </source>
</evidence>
<dbReference type="FunFam" id="3.30.390.110:FF:000002">
    <property type="entry name" value="60S ribosomal protein L28"/>
    <property type="match status" value="1"/>
</dbReference>
<dbReference type="Proteomes" id="UP000789831">
    <property type="component" value="Unassembled WGS sequence"/>
</dbReference>
<sequence>MATDDLTWLLIKNNNSFLVKRNGVQFSSEPGNLTNLNSYKYSGLANRKSIGVTEASKKGVVIITKKTKVHDWNPRESLNKVTLTKGVRRAAKSFTNEYTRSKYRPDLRKEALARISAIYESQKPVKVHAKKSGRRHAKVSKKSK</sequence>
<dbReference type="InterPro" id="IPR029004">
    <property type="entry name" value="Ribosomal_eL28/Mak16"/>
</dbReference>